<keyword evidence="1" id="KW-0067">ATP-binding</keyword>
<dbReference type="GO" id="GO:0016787">
    <property type="term" value="F:hydrolase activity"/>
    <property type="evidence" value="ECO:0007669"/>
    <property type="project" value="UniProtKB-KW"/>
</dbReference>
<dbReference type="InterPro" id="IPR025476">
    <property type="entry name" value="Helitron_helicase-like"/>
</dbReference>
<evidence type="ECO:0000313" key="5">
    <source>
        <dbReference type="Proteomes" id="UP001058974"/>
    </source>
</evidence>
<dbReference type="PANTHER" id="PTHR10492:SF101">
    <property type="entry name" value="ATP-DEPENDENT DNA HELICASE"/>
    <property type="match status" value="1"/>
</dbReference>
<dbReference type="EC" id="5.6.2.3" evidence="1"/>
<organism evidence="4 5">
    <name type="scientific">Pisum sativum</name>
    <name type="common">Garden pea</name>
    <name type="synonym">Lathyrus oleraceus</name>
    <dbReference type="NCBI Taxonomy" id="3888"/>
    <lineage>
        <taxon>Eukaryota</taxon>
        <taxon>Viridiplantae</taxon>
        <taxon>Streptophyta</taxon>
        <taxon>Embryophyta</taxon>
        <taxon>Tracheophyta</taxon>
        <taxon>Spermatophyta</taxon>
        <taxon>Magnoliopsida</taxon>
        <taxon>eudicotyledons</taxon>
        <taxon>Gunneridae</taxon>
        <taxon>Pentapetalae</taxon>
        <taxon>rosids</taxon>
        <taxon>fabids</taxon>
        <taxon>Fabales</taxon>
        <taxon>Fabaceae</taxon>
        <taxon>Papilionoideae</taxon>
        <taxon>50 kb inversion clade</taxon>
        <taxon>NPAAA clade</taxon>
        <taxon>Hologalegina</taxon>
        <taxon>IRL clade</taxon>
        <taxon>Fabeae</taxon>
        <taxon>Lathyrus</taxon>
    </lineage>
</organism>
<dbReference type="AlphaFoldDB" id="A0A9D5AGF4"/>
<dbReference type="EMBL" id="JAMSHJ010000005">
    <property type="protein sequence ID" value="KAI5410737.1"/>
    <property type="molecule type" value="Genomic_DNA"/>
</dbReference>
<dbReference type="GO" id="GO:0005524">
    <property type="term" value="F:ATP binding"/>
    <property type="evidence" value="ECO:0007669"/>
    <property type="project" value="UniProtKB-KW"/>
</dbReference>
<feature type="domain" description="Helitron helicase-like" evidence="3">
    <location>
        <begin position="581"/>
        <end position="619"/>
    </location>
</feature>
<feature type="domain" description="DNA helicase Pif1-like DEAD-box helicase" evidence="2">
    <location>
        <begin position="214"/>
        <end position="277"/>
    </location>
</feature>
<dbReference type="PANTHER" id="PTHR10492">
    <property type="match status" value="1"/>
</dbReference>
<keyword evidence="1" id="KW-0378">Hydrolase</keyword>
<keyword evidence="1" id="KW-0347">Helicase</keyword>
<evidence type="ECO:0000259" key="3">
    <source>
        <dbReference type="Pfam" id="PF14214"/>
    </source>
</evidence>
<protein>
    <recommendedName>
        <fullName evidence="1">ATP-dependent DNA helicase</fullName>
        <ecNumber evidence="1">5.6.2.3</ecNumber>
    </recommendedName>
</protein>
<name>A0A9D5AGF4_PEA</name>
<accession>A0A9D5AGF4</accession>
<evidence type="ECO:0000256" key="1">
    <source>
        <dbReference type="RuleBase" id="RU363044"/>
    </source>
</evidence>
<keyword evidence="1" id="KW-0227">DNA damage</keyword>
<keyword evidence="5" id="KW-1185">Reference proteome</keyword>
<dbReference type="GO" id="GO:0000723">
    <property type="term" value="P:telomere maintenance"/>
    <property type="evidence" value="ECO:0007669"/>
    <property type="project" value="InterPro"/>
</dbReference>
<sequence>MKDGHCKKRYPKQFLDETRQGTDSYPEYRRRFDESVSLGKDRYVDNRWVVPYNPWLLLKYDCHINVEICSSIKSIKYLYKYVYKGPDRVAMEVHKGSYMDEVQQYVDARWICAPEALWKIFRFTLYRLYPSVERLHIHLPNRHQVRFYDHQQIADVLNSPTSWEYLLTNNGMTFSTFKKSAEDRGFLETDHSIRDCLVEAPSLRMPYALRMLFQNDLANLIRVAATIIWDEAPMTNKNCLEALDRSLQDICSNSAPFGGKVLIMGGDFRQVLPVVRKEFLIRIGGGVEPTKPDDMVRLPLHIAIPWEGEHSIQVLIQHIFPNLELHGWDAPYMVQRTILTPTNDDVQKLNDMIIDQFPGEEHNLLSFDKVERDNHNLYHQEFLNSIAQDRNCTSPNQRNNMSQFDTALEDVVISYVNMDARENGALSCRPQDTSTEGRHFRKHIRSYNHVMSFTSLGVHVDESLVATSRDIYTFRAQGAIYHKIGGFHPNQGSRPNYLQLYIYDTDHELQNRMRENPILNQALALEPNVEECRLLIKERRSNQPYYSLPSASQVATIVIGGGDEDTIERGRDINVITCDGKLTKLKDYVINKGVLGIVKSYMYVAKFQKHGLSHVHMLLILDTDDKLWETEEYDSVVKAEIPRHESEPELYEVMLKHRIHGPCGVLNQNSPCMKNGHCKKRYPKDFCEETRQGNDLYPEYRRRFSDPIFLNRNKSVDNRWVVPYNPWLLLKYNCHINVDICSIIKSIKYLYKYVYKGPDRVAMEVQRGHNAGKRAFLPRIKLKTTKGGTSCCAY</sequence>
<dbReference type="InterPro" id="IPR027417">
    <property type="entry name" value="P-loop_NTPase"/>
</dbReference>
<dbReference type="Pfam" id="PF05970">
    <property type="entry name" value="PIF1"/>
    <property type="match status" value="1"/>
</dbReference>
<dbReference type="GO" id="GO:0006310">
    <property type="term" value="P:DNA recombination"/>
    <property type="evidence" value="ECO:0007669"/>
    <property type="project" value="UniProtKB-KW"/>
</dbReference>
<dbReference type="Gene3D" id="3.40.50.300">
    <property type="entry name" value="P-loop containing nucleotide triphosphate hydrolases"/>
    <property type="match status" value="1"/>
</dbReference>
<dbReference type="Gramene" id="Psat05G0603800-T1">
    <property type="protein sequence ID" value="KAI5410737.1"/>
    <property type="gene ID" value="KIW84_056038"/>
</dbReference>
<evidence type="ECO:0000259" key="2">
    <source>
        <dbReference type="Pfam" id="PF05970"/>
    </source>
</evidence>
<dbReference type="GO" id="GO:0043139">
    <property type="term" value="F:5'-3' DNA helicase activity"/>
    <property type="evidence" value="ECO:0007669"/>
    <property type="project" value="UniProtKB-EC"/>
</dbReference>
<keyword evidence="1" id="KW-0234">DNA repair</keyword>
<comment type="catalytic activity">
    <reaction evidence="1">
        <text>ATP + H2O = ADP + phosphate + H(+)</text>
        <dbReference type="Rhea" id="RHEA:13065"/>
        <dbReference type="ChEBI" id="CHEBI:15377"/>
        <dbReference type="ChEBI" id="CHEBI:15378"/>
        <dbReference type="ChEBI" id="CHEBI:30616"/>
        <dbReference type="ChEBI" id="CHEBI:43474"/>
        <dbReference type="ChEBI" id="CHEBI:456216"/>
        <dbReference type="EC" id="5.6.2.3"/>
    </reaction>
</comment>
<dbReference type="Pfam" id="PF14214">
    <property type="entry name" value="Helitron_like_N"/>
    <property type="match status" value="1"/>
</dbReference>
<dbReference type="Proteomes" id="UP001058974">
    <property type="component" value="Chromosome 5"/>
</dbReference>
<dbReference type="InterPro" id="IPR010285">
    <property type="entry name" value="DNA_helicase_pif1-like_DEAD"/>
</dbReference>
<comment type="caution">
    <text evidence="4">The sequence shown here is derived from an EMBL/GenBank/DDBJ whole genome shotgun (WGS) entry which is preliminary data.</text>
</comment>
<dbReference type="GO" id="GO:0006281">
    <property type="term" value="P:DNA repair"/>
    <property type="evidence" value="ECO:0007669"/>
    <property type="project" value="UniProtKB-KW"/>
</dbReference>
<reference evidence="4 5" key="1">
    <citation type="journal article" date="2022" name="Nat. Genet.">
        <title>Improved pea reference genome and pan-genome highlight genomic features and evolutionary characteristics.</title>
        <authorList>
            <person name="Yang T."/>
            <person name="Liu R."/>
            <person name="Luo Y."/>
            <person name="Hu S."/>
            <person name="Wang D."/>
            <person name="Wang C."/>
            <person name="Pandey M.K."/>
            <person name="Ge S."/>
            <person name="Xu Q."/>
            <person name="Li N."/>
            <person name="Li G."/>
            <person name="Huang Y."/>
            <person name="Saxena R.K."/>
            <person name="Ji Y."/>
            <person name="Li M."/>
            <person name="Yan X."/>
            <person name="He Y."/>
            <person name="Liu Y."/>
            <person name="Wang X."/>
            <person name="Xiang C."/>
            <person name="Varshney R.K."/>
            <person name="Ding H."/>
            <person name="Gao S."/>
            <person name="Zong X."/>
        </authorList>
    </citation>
    <scope>NUCLEOTIDE SEQUENCE [LARGE SCALE GENOMIC DNA]</scope>
    <source>
        <strain evidence="4 5">cv. Zhongwan 6</strain>
    </source>
</reference>
<comment type="cofactor">
    <cofactor evidence="1">
        <name>Mg(2+)</name>
        <dbReference type="ChEBI" id="CHEBI:18420"/>
    </cofactor>
</comment>
<keyword evidence="1" id="KW-0233">DNA recombination</keyword>
<evidence type="ECO:0000313" key="4">
    <source>
        <dbReference type="EMBL" id="KAI5410737.1"/>
    </source>
</evidence>
<gene>
    <name evidence="4" type="ORF">KIW84_056038</name>
</gene>
<keyword evidence="1" id="KW-0547">Nucleotide-binding</keyword>
<comment type="similarity">
    <text evidence="1">Belongs to the helicase family.</text>
</comment>
<proteinExistence type="inferred from homology"/>